<dbReference type="SMART" id="SM00640">
    <property type="entry name" value="Glyco_32"/>
    <property type="match status" value="1"/>
</dbReference>
<dbReference type="GO" id="GO:0004564">
    <property type="term" value="F:beta-fructofuranosidase activity"/>
    <property type="evidence" value="ECO:0007669"/>
    <property type="project" value="UniProtKB-EC"/>
</dbReference>
<dbReference type="Gene3D" id="2.60.120.560">
    <property type="entry name" value="Exo-inulinase, domain 1"/>
    <property type="match status" value="1"/>
</dbReference>
<dbReference type="OrthoDB" id="9776657at2"/>
<evidence type="ECO:0000256" key="4">
    <source>
        <dbReference type="ARBA" id="ARBA00023295"/>
    </source>
</evidence>
<evidence type="ECO:0000259" key="7">
    <source>
        <dbReference type="Pfam" id="PF08244"/>
    </source>
</evidence>
<organism evidence="8 9">
    <name type="scientific">Kribbella caucasensis</name>
    <dbReference type="NCBI Taxonomy" id="2512215"/>
    <lineage>
        <taxon>Bacteria</taxon>
        <taxon>Bacillati</taxon>
        <taxon>Actinomycetota</taxon>
        <taxon>Actinomycetes</taxon>
        <taxon>Propionibacteriales</taxon>
        <taxon>Kribbellaceae</taxon>
        <taxon>Kribbella</taxon>
    </lineage>
</organism>
<dbReference type="InterPro" id="IPR001362">
    <property type="entry name" value="Glyco_hydro_32"/>
</dbReference>
<proteinExistence type="inferred from homology"/>
<dbReference type="AlphaFoldDB" id="A0A4R6JI57"/>
<dbReference type="CDD" id="cd08996">
    <property type="entry name" value="GH32_FFase"/>
    <property type="match status" value="1"/>
</dbReference>
<evidence type="ECO:0000259" key="6">
    <source>
        <dbReference type="Pfam" id="PF00251"/>
    </source>
</evidence>
<dbReference type="EMBL" id="SNWQ01000025">
    <property type="protein sequence ID" value="TDO34771.1"/>
    <property type="molecule type" value="Genomic_DNA"/>
</dbReference>
<dbReference type="Gene3D" id="2.115.10.20">
    <property type="entry name" value="Glycosyl hydrolase domain, family 43"/>
    <property type="match status" value="1"/>
</dbReference>
<accession>A0A4R6JI57</accession>
<comment type="similarity">
    <text evidence="1 5">Belongs to the glycosyl hydrolase 32 family.</text>
</comment>
<comment type="caution">
    <text evidence="8">The sequence shown here is derived from an EMBL/GenBank/DDBJ whole genome shotgun (WGS) entry which is preliminary data.</text>
</comment>
<dbReference type="SUPFAM" id="SSF49899">
    <property type="entry name" value="Concanavalin A-like lectins/glucanases"/>
    <property type="match status" value="1"/>
</dbReference>
<keyword evidence="9" id="KW-1185">Reference proteome</keyword>
<protein>
    <recommendedName>
        <fullName evidence="2">beta-fructofuranosidase</fullName>
        <ecNumber evidence="2">3.2.1.26</ecNumber>
    </recommendedName>
</protein>
<dbReference type="Pfam" id="PF08244">
    <property type="entry name" value="Glyco_hydro_32C"/>
    <property type="match status" value="1"/>
</dbReference>
<dbReference type="RefSeq" id="WP_133804688.1">
    <property type="nucleotide sequence ID" value="NZ_SNWQ01000025.1"/>
</dbReference>
<keyword evidence="4 5" id="KW-0326">Glycosidase</keyword>
<dbReference type="InterPro" id="IPR013189">
    <property type="entry name" value="Glyco_hydro_32_C"/>
</dbReference>
<evidence type="ECO:0000313" key="8">
    <source>
        <dbReference type="EMBL" id="TDO34771.1"/>
    </source>
</evidence>
<keyword evidence="3 5" id="KW-0378">Hydrolase</keyword>
<dbReference type="EC" id="3.2.1.26" evidence="2"/>
<feature type="domain" description="Glycosyl hydrolase family 32 N-terminal" evidence="6">
    <location>
        <begin position="27"/>
        <end position="324"/>
    </location>
</feature>
<reference evidence="8 9" key="1">
    <citation type="submission" date="2019-03" db="EMBL/GenBank/DDBJ databases">
        <title>Genomic Encyclopedia of Type Strains, Phase III (KMG-III): the genomes of soil and plant-associated and newly described type strains.</title>
        <authorList>
            <person name="Whitman W."/>
        </authorList>
    </citation>
    <scope>NUCLEOTIDE SEQUENCE [LARGE SCALE GENOMIC DNA]</scope>
    <source>
        <strain evidence="8 9">VKM Ac-2527</strain>
    </source>
</reference>
<dbReference type="PANTHER" id="PTHR43101">
    <property type="entry name" value="BETA-FRUCTOSIDASE"/>
    <property type="match status" value="1"/>
</dbReference>
<feature type="domain" description="Glycosyl hydrolase family 32 C-terminal" evidence="7">
    <location>
        <begin position="349"/>
        <end position="479"/>
    </location>
</feature>
<name>A0A4R6JI57_9ACTN</name>
<dbReference type="GO" id="GO:0005975">
    <property type="term" value="P:carbohydrate metabolic process"/>
    <property type="evidence" value="ECO:0007669"/>
    <property type="project" value="InterPro"/>
</dbReference>
<evidence type="ECO:0000256" key="1">
    <source>
        <dbReference type="ARBA" id="ARBA00009902"/>
    </source>
</evidence>
<dbReference type="SUPFAM" id="SSF75005">
    <property type="entry name" value="Arabinanase/levansucrase/invertase"/>
    <property type="match status" value="1"/>
</dbReference>
<dbReference type="InterPro" id="IPR013320">
    <property type="entry name" value="ConA-like_dom_sf"/>
</dbReference>
<dbReference type="InterPro" id="IPR051214">
    <property type="entry name" value="GH32_Enzymes"/>
</dbReference>
<evidence type="ECO:0000256" key="5">
    <source>
        <dbReference type="RuleBase" id="RU362110"/>
    </source>
</evidence>
<sequence>MTHETELPKAADLGELAWLDPHRPRFHFVSPGGWLNDPNGVTQWGDTYHLFYQYNPDSTRHERIHWGHAVSKDLVHWHDEPIALAPEDGPDADGCWSGVLVNDGGVPTLIYSGRRDGAERACLATGDPTLRSWRKEPGNPVIPETPSDLDLVAYRDHCVWYEGGQWHQLIGAGITGRGGAALHYTSPDLRDWQYEGPLHSADVDVPGTLWTGTMWECVDLFALGERHILLFSVWDNETTHYPAYYVGDYADGKFIAASLHQLDYGLRHFYAPQSMTDSNGRRIAFGWIQEGRTEAATQRAGWSGAMSLPRQLTIGSDGQLVQAPVTEITALRRDHVPVQPQTLEPGPAIDLHDIAGDQLDIHARLVIPDGARAEIAIRCSPDGSERTVISLDRTAGELHLDRANSSQDPDVDRTPLAGALPIPVDGQVEVRIIIDHSVLEIFANGRALTARIYPTRSDATGVSLLVSGGPVRLEQLDAWTMADIWTGPRPLRP</sequence>
<evidence type="ECO:0000313" key="9">
    <source>
        <dbReference type="Proteomes" id="UP000295388"/>
    </source>
</evidence>
<dbReference type="PANTHER" id="PTHR43101:SF1">
    <property type="entry name" value="BETA-FRUCTOSIDASE"/>
    <property type="match status" value="1"/>
</dbReference>
<dbReference type="InterPro" id="IPR023296">
    <property type="entry name" value="Glyco_hydro_beta-prop_sf"/>
</dbReference>
<evidence type="ECO:0000256" key="3">
    <source>
        <dbReference type="ARBA" id="ARBA00022801"/>
    </source>
</evidence>
<dbReference type="Pfam" id="PF00251">
    <property type="entry name" value="Glyco_hydro_32N"/>
    <property type="match status" value="1"/>
</dbReference>
<evidence type="ECO:0000256" key="2">
    <source>
        <dbReference type="ARBA" id="ARBA00012758"/>
    </source>
</evidence>
<dbReference type="InterPro" id="IPR013148">
    <property type="entry name" value="Glyco_hydro_32_N"/>
</dbReference>
<dbReference type="Proteomes" id="UP000295388">
    <property type="component" value="Unassembled WGS sequence"/>
</dbReference>
<gene>
    <name evidence="8" type="ORF">EV643_12528</name>
</gene>